<name>A0A9W9Z5G7_9CNID</name>
<evidence type="ECO:0000313" key="3">
    <source>
        <dbReference type="Proteomes" id="UP001163046"/>
    </source>
</evidence>
<dbReference type="AlphaFoldDB" id="A0A9W9Z5G7"/>
<dbReference type="Pfam" id="PF17919">
    <property type="entry name" value="RT_RNaseH_2"/>
    <property type="match status" value="1"/>
</dbReference>
<protein>
    <recommendedName>
        <fullName evidence="1">Reverse transcriptase/retrotransposon-derived protein RNase H-like domain-containing protein</fullName>
    </recommendedName>
</protein>
<dbReference type="SUPFAM" id="SSF56672">
    <property type="entry name" value="DNA/RNA polymerases"/>
    <property type="match status" value="1"/>
</dbReference>
<dbReference type="InterPro" id="IPR043502">
    <property type="entry name" value="DNA/RNA_pol_sf"/>
</dbReference>
<dbReference type="EMBL" id="MU826826">
    <property type="protein sequence ID" value="KAJ7375306.1"/>
    <property type="molecule type" value="Genomic_DNA"/>
</dbReference>
<keyword evidence="3" id="KW-1185">Reference proteome</keyword>
<reference evidence="2" key="1">
    <citation type="submission" date="2023-01" db="EMBL/GenBank/DDBJ databases">
        <title>Genome assembly of the deep-sea coral Lophelia pertusa.</title>
        <authorList>
            <person name="Herrera S."/>
            <person name="Cordes E."/>
        </authorList>
    </citation>
    <scope>NUCLEOTIDE SEQUENCE</scope>
    <source>
        <strain evidence="2">USNM1676648</strain>
        <tissue evidence="2">Polyp</tissue>
    </source>
</reference>
<accession>A0A9W9Z5G7</accession>
<comment type="caution">
    <text evidence="2">The sequence shown here is derived from an EMBL/GenBank/DDBJ whole genome shotgun (WGS) entry which is preliminary data.</text>
</comment>
<evidence type="ECO:0000259" key="1">
    <source>
        <dbReference type="Pfam" id="PF17919"/>
    </source>
</evidence>
<sequence length="178" mass="19731">MRVESSSALSTFNVFQPWPHQYTYRTFAEFELHPRETAPTRFDKYVKRLNNMFAAMNITKASKRKPCFPSVSLPPGTPNFLKDFPDLTNGMGEYKGEPLTCDGMIVAVDKGEQSSFERLKAALSTKTTLGYFDPEKPTSIFVDGSPVGLGAVLTQGDESTKEVTPLQLCQLSANSHPI</sequence>
<evidence type="ECO:0000313" key="2">
    <source>
        <dbReference type="EMBL" id="KAJ7375306.1"/>
    </source>
</evidence>
<proteinExistence type="predicted"/>
<dbReference type="Proteomes" id="UP001163046">
    <property type="component" value="Unassembled WGS sequence"/>
</dbReference>
<dbReference type="OrthoDB" id="5988990at2759"/>
<feature type="domain" description="Reverse transcriptase/retrotransposon-derived protein RNase H-like" evidence="1">
    <location>
        <begin position="112"/>
        <end position="163"/>
    </location>
</feature>
<organism evidence="2 3">
    <name type="scientific">Desmophyllum pertusum</name>
    <dbReference type="NCBI Taxonomy" id="174260"/>
    <lineage>
        <taxon>Eukaryota</taxon>
        <taxon>Metazoa</taxon>
        <taxon>Cnidaria</taxon>
        <taxon>Anthozoa</taxon>
        <taxon>Hexacorallia</taxon>
        <taxon>Scleractinia</taxon>
        <taxon>Caryophylliina</taxon>
        <taxon>Caryophylliidae</taxon>
        <taxon>Desmophyllum</taxon>
    </lineage>
</organism>
<dbReference type="InterPro" id="IPR041577">
    <property type="entry name" value="RT_RNaseH_2"/>
</dbReference>
<gene>
    <name evidence="2" type="ORF">OS493_002054</name>
</gene>